<evidence type="ECO:0000256" key="10">
    <source>
        <dbReference type="ARBA" id="ARBA00023180"/>
    </source>
</evidence>
<dbReference type="Pfam" id="PF13676">
    <property type="entry name" value="TIR_2"/>
    <property type="match status" value="1"/>
</dbReference>
<dbReference type="SUPFAM" id="SSF52200">
    <property type="entry name" value="Toll/Interleukin receptor TIR domain"/>
    <property type="match status" value="1"/>
</dbReference>
<evidence type="ECO:0000256" key="3">
    <source>
        <dbReference type="ARBA" id="ARBA00022614"/>
    </source>
</evidence>
<evidence type="ECO:0000256" key="7">
    <source>
        <dbReference type="ARBA" id="ARBA00022989"/>
    </source>
</evidence>
<comment type="caution">
    <text evidence="14">The sequence shown here is derived from an EMBL/GenBank/DDBJ whole genome shotgun (WGS) entry which is preliminary data.</text>
</comment>
<evidence type="ECO:0000256" key="2">
    <source>
        <dbReference type="ARBA" id="ARBA00009634"/>
    </source>
</evidence>
<evidence type="ECO:0000256" key="12">
    <source>
        <dbReference type="SAM" id="SignalP"/>
    </source>
</evidence>
<feature type="transmembrane region" description="Helical" evidence="11">
    <location>
        <begin position="789"/>
        <end position="812"/>
    </location>
</feature>
<dbReference type="AlphaFoldDB" id="A0AAW1TM83"/>
<evidence type="ECO:0000256" key="8">
    <source>
        <dbReference type="ARBA" id="ARBA00023136"/>
    </source>
</evidence>
<dbReference type="PRINTS" id="PR01537">
    <property type="entry name" value="INTRLKN1R1F"/>
</dbReference>
<dbReference type="Pfam" id="PF13855">
    <property type="entry name" value="LRR_8"/>
    <property type="match status" value="3"/>
</dbReference>
<dbReference type="InterPro" id="IPR032675">
    <property type="entry name" value="LRR_dom_sf"/>
</dbReference>
<evidence type="ECO:0000256" key="9">
    <source>
        <dbReference type="ARBA" id="ARBA00023170"/>
    </source>
</evidence>
<dbReference type="InterPro" id="IPR035897">
    <property type="entry name" value="Toll_tir_struct_dom_sf"/>
</dbReference>
<dbReference type="GO" id="GO:0005886">
    <property type="term" value="C:plasma membrane"/>
    <property type="evidence" value="ECO:0007669"/>
    <property type="project" value="TreeGrafter"/>
</dbReference>
<evidence type="ECO:0000256" key="5">
    <source>
        <dbReference type="ARBA" id="ARBA00022729"/>
    </source>
</evidence>
<name>A0AAW1TM83_9CUCU</name>
<keyword evidence="6" id="KW-0677">Repeat</keyword>
<evidence type="ECO:0000256" key="11">
    <source>
        <dbReference type="SAM" id="Phobius"/>
    </source>
</evidence>
<keyword evidence="15" id="KW-1185">Reference proteome</keyword>
<evidence type="ECO:0000256" key="1">
    <source>
        <dbReference type="ARBA" id="ARBA00004479"/>
    </source>
</evidence>
<evidence type="ECO:0000313" key="15">
    <source>
        <dbReference type="Proteomes" id="UP001431783"/>
    </source>
</evidence>
<dbReference type="GO" id="GO:0007165">
    <property type="term" value="P:signal transduction"/>
    <property type="evidence" value="ECO:0007669"/>
    <property type="project" value="InterPro"/>
</dbReference>
<dbReference type="FunFam" id="3.80.10.10:FF:000727">
    <property type="entry name" value="Toll-like protein"/>
    <property type="match status" value="1"/>
</dbReference>
<dbReference type="InterPro" id="IPR003591">
    <property type="entry name" value="Leu-rich_rpt_typical-subtyp"/>
</dbReference>
<reference evidence="14 15" key="1">
    <citation type="submission" date="2023-03" db="EMBL/GenBank/DDBJ databases">
        <title>Genome insight into feeding habits of ladybird beetles.</title>
        <authorList>
            <person name="Li H.-S."/>
            <person name="Huang Y.-H."/>
            <person name="Pang H."/>
        </authorList>
    </citation>
    <scope>NUCLEOTIDE SEQUENCE [LARGE SCALE GENOMIC DNA]</scope>
    <source>
        <strain evidence="14">SYSU_2023b</strain>
        <tissue evidence="14">Whole body</tissue>
    </source>
</reference>
<dbReference type="SMART" id="SM00255">
    <property type="entry name" value="TIR"/>
    <property type="match status" value="1"/>
</dbReference>
<comment type="subcellular location">
    <subcellularLocation>
        <location evidence="1">Membrane</location>
        <topology evidence="1">Single-pass type I membrane protein</topology>
    </subcellularLocation>
</comment>
<dbReference type="Gene3D" id="3.40.50.10140">
    <property type="entry name" value="Toll/interleukin-1 receptor homology (TIR) domain"/>
    <property type="match status" value="1"/>
</dbReference>
<keyword evidence="9" id="KW-0675">Receptor</keyword>
<dbReference type="SMART" id="SM00082">
    <property type="entry name" value="LRRCT"/>
    <property type="match status" value="2"/>
</dbReference>
<dbReference type="FunFam" id="3.80.10.10:FF:001164">
    <property type="entry name" value="GH01279p"/>
    <property type="match status" value="2"/>
</dbReference>
<evidence type="ECO:0000256" key="4">
    <source>
        <dbReference type="ARBA" id="ARBA00022692"/>
    </source>
</evidence>
<dbReference type="Gene3D" id="3.80.10.10">
    <property type="entry name" value="Ribonuclease Inhibitor"/>
    <property type="match status" value="4"/>
</dbReference>
<proteinExistence type="inferred from homology"/>
<dbReference type="EMBL" id="JARQZJ010000005">
    <property type="protein sequence ID" value="KAK9871328.1"/>
    <property type="molecule type" value="Genomic_DNA"/>
</dbReference>
<dbReference type="PROSITE" id="PS51450">
    <property type="entry name" value="LRR"/>
    <property type="match status" value="2"/>
</dbReference>
<evidence type="ECO:0000313" key="14">
    <source>
        <dbReference type="EMBL" id="KAK9871328.1"/>
    </source>
</evidence>
<keyword evidence="8 11" id="KW-0472">Membrane</keyword>
<evidence type="ECO:0000256" key="6">
    <source>
        <dbReference type="ARBA" id="ARBA00022737"/>
    </source>
</evidence>
<dbReference type="InterPro" id="IPR000157">
    <property type="entry name" value="TIR_dom"/>
</dbReference>
<dbReference type="Proteomes" id="UP001431783">
    <property type="component" value="Unassembled WGS sequence"/>
</dbReference>
<dbReference type="GO" id="GO:0038023">
    <property type="term" value="F:signaling receptor activity"/>
    <property type="evidence" value="ECO:0007669"/>
    <property type="project" value="TreeGrafter"/>
</dbReference>
<comment type="similarity">
    <text evidence="2">Belongs to the Toll-like receptor family.</text>
</comment>
<dbReference type="PANTHER" id="PTHR24365:SF541">
    <property type="entry name" value="PROTEIN TOLL-RELATED"/>
    <property type="match status" value="1"/>
</dbReference>
<keyword evidence="5 12" id="KW-0732">Signal</keyword>
<dbReference type="InterPro" id="IPR000483">
    <property type="entry name" value="Cys-rich_flank_reg_C"/>
</dbReference>
<keyword evidence="3" id="KW-0433">Leucine-rich repeat</keyword>
<sequence>MKKYKITWQILILVLLVIKSNADNQICRRSDRCMCFTNADNYEFQCSENHKEEELIILHIYPNSLIRIDCTNVGLWNANKLPNVKFEKVERLQIRYCPVPENGILEIVNHFGLKNLDVLAFESGYFENFLLPTEKFDGLYNVTELRLQDNGLRTIEPNFFEHFPRLVFLELDRNQIIFQEKTFTALKRLKFLSLSDNKIVKFPENFFDGLENVEKLNLWKNNLKHIEANSFAGLKNIKSLELAYNNIERINETSLDKLSNLVNISIRSNSVKHLSREVFKSSPLLQQIEASGNSGLLLSNNVFSNFKFLKKVDLSNSRLKIISDDLFKNSTSLEIIALDKNEIEVIPKDTFKDLLYIRLLSLAFNKISQLHDDIFSSLENLEELDLQHNILEAISEDLFSKATKLKVLNLNFNNIKYIHLGAFGRNKHLVKLFMSHNRYSYRDTGIISVTPFNKCSDLQEIDLSHNEILDFPEDIMLLASMTHVNLSWNNISTLRVNALWKLTVNELKIDLEHNNLSFLDFKYVEATARNQKSLDAYHNNEPAAVINISKNKIICDCFAIDFVRYVQNDMYPGVKTAIFFLYDGVECSSPELLKGLPIENVTPSMLNCPIGDVIEGYSCTNTKECSCFWLPYDSSFLVDCAGKKLTTVPEIYQPKQHFYNQTIVHLENNLLRKGPPFGYPGYDNVSKLYLSNNLISTFDWIPPKLEVLDLHNNKMKFINYEMLENMNTTSLRNISFYGNPWRCDCDAANLTNYLRQHVHQIDINQIFCGGTSKLLINLNEKDLCPFDNLLLASATTLVLFLCVLSTLAALYYKFQQEIKVWMFAHNVLLFLVKEEELDKDKVYDAFVSYSHKDEDFVIENLISVLEGDPNPYKLCIHIRNWIPGEFITTQVATSVRDSRRTLVVLSPNFLESVWGKLEFRTAHTEAMKEGRARVIIILLGDIDSNCLDDELKTYMKTNTYIKWGDPWFWEKLRYALPHSKIKGVNARSQKHANMMKYIDDKFSLISSKNPSMSDSMTSLPKESSKKLDEKLIKKKLKRKKSILKLEMA</sequence>
<keyword evidence="7 11" id="KW-1133">Transmembrane helix</keyword>
<evidence type="ECO:0000259" key="13">
    <source>
        <dbReference type="PROSITE" id="PS50104"/>
    </source>
</evidence>
<keyword evidence="4 11" id="KW-0812">Transmembrane</keyword>
<feature type="chain" id="PRO_5043463785" description="TIR domain-containing protein" evidence="12">
    <location>
        <begin position="23"/>
        <end position="1048"/>
    </location>
</feature>
<dbReference type="SMART" id="SM00369">
    <property type="entry name" value="LRR_TYP"/>
    <property type="match status" value="12"/>
</dbReference>
<organism evidence="14 15">
    <name type="scientific">Henosepilachna vigintioctopunctata</name>
    <dbReference type="NCBI Taxonomy" id="420089"/>
    <lineage>
        <taxon>Eukaryota</taxon>
        <taxon>Metazoa</taxon>
        <taxon>Ecdysozoa</taxon>
        <taxon>Arthropoda</taxon>
        <taxon>Hexapoda</taxon>
        <taxon>Insecta</taxon>
        <taxon>Pterygota</taxon>
        <taxon>Neoptera</taxon>
        <taxon>Endopterygota</taxon>
        <taxon>Coleoptera</taxon>
        <taxon>Polyphaga</taxon>
        <taxon>Cucujiformia</taxon>
        <taxon>Coccinelloidea</taxon>
        <taxon>Coccinellidae</taxon>
        <taxon>Epilachninae</taxon>
        <taxon>Epilachnini</taxon>
        <taxon>Henosepilachna</taxon>
    </lineage>
</organism>
<gene>
    <name evidence="14" type="ORF">WA026_011595</name>
</gene>
<dbReference type="SUPFAM" id="SSF52058">
    <property type="entry name" value="L domain-like"/>
    <property type="match status" value="2"/>
</dbReference>
<dbReference type="InterPro" id="IPR001611">
    <property type="entry name" value="Leu-rich_rpt"/>
</dbReference>
<dbReference type="PROSITE" id="PS50104">
    <property type="entry name" value="TIR"/>
    <property type="match status" value="1"/>
</dbReference>
<accession>A0AAW1TM83</accession>
<feature type="domain" description="TIR" evidence="13">
    <location>
        <begin position="841"/>
        <end position="976"/>
    </location>
</feature>
<keyword evidence="10" id="KW-0325">Glycoprotein</keyword>
<dbReference type="FunFam" id="3.40.50.10140:FF:000026">
    <property type="entry name" value="Toll-like receptor 2"/>
    <property type="match status" value="1"/>
</dbReference>
<feature type="signal peptide" evidence="12">
    <location>
        <begin position="1"/>
        <end position="22"/>
    </location>
</feature>
<dbReference type="SMART" id="SM00365">
    <property type="entry name" value="LRR_SD22"/>
    <property type="match status" value="6"/>
</dbReference>
<dbReference type="PANTHER" id="PTHR24365">
    <property type="entry name" value="TOLL-LIKE RECEPTOR"/>
    <property type="match status" value="1"/>
</dbReference>
<protein>
    <recommendedName>
        <fullName evidence="13">TIR domain-containing protein</fullName>
    </recommendedName>
</protein>